<dbReference type="Gene3D" id="1.20.1280.50">
    <property type="match status" value="1"/>
</dbReference>
<sequence>MAAENFWDNLPSVIIVEILSYFSVNERLKVSTICKKWRQNLFHPTLWRKATITLDKMETKKSKKLFQMCGRFFRECVIEFNSESLKYISDCAKVLLALSENRHMQTLILKPTTIDIFNLELNQSEYQHSSLGLQEMFDNSIQKILENTSLMKQFSLGYIEPLVLESPKYLAQLCRPVYSFLEHLNLSTITHVDDDRLPFHLPAHYFETFVQLKSLALDYDHVTDELLNVLQYNGRSQLEKLIINVHDDPNGNFHIIHNNSWRNLRGVIPELKVTLNMLHRHTSNVQISAVASNVDNMLRILRPAMPLAHLRMLMCEDINPAAIEFIAMHHSSSLESVYILDFVSPTEQAQYDNLNEQDPFVMLAWKCTKLRSLTIIGYEVSCENLIAISRLRGKTLKTLDVPECCITSWDAEQDLDYRGLTWESVEEIGNNIGMDDWEPLSIRDLPHGTLESHRFPIDLDVMKILLQDF</sequence>
<name>A0A8J1TXX1_OWEFU</name>
<dbReference type="Pfam" id="PF12937">
    <property type="entry name" value="F-box-like"/>
    <property type="match status" value="1"/>
</dbReference>
<dbReference type="Proteomes" id="UP000749559">
    <property type="component" value="Unassembled WGS sequence"/>
</dbReference>
<dbReference type="CDD" id="cd22104">
    <property type="entry name" value="F-box_FBXO33"/>
    <property type="match status" value="1"/>
</dbReference>
<accession>A0A8J1TXX1</accession>
<dbReference type="Gene3D" id="3.80.10.10">
    <property type="entry name" value="Ribonuclease Inhibitor"/>
    <property type="match status" value="1"/>
</dbReference>
<gene>
    <name evidence="1" type="ORF">OFUS_LOCUS21154</name>
</gene>
<protein>
    <submittedName>
        <fullName evidence="1">Uncharacterized protein</fullName>
    </submittedName>
</protein>
<dbReference type="SUPFAM" id="SSF52047">
    <property type="entry name" value="RNI-like"/>
    <property type="match status" value="1"/>
</dbReference>
<dbReference type="OrthoDB" id="8757000at2759"/>
<organism evidence="1 2">
    <name type="scientific">Owenia fusiformis</name>
    <name type="common">Polychaete worm</name>
    <dbReference type="NCBI Taxonomy" id="6347"/>
    <lineage>
        <taxon>Eukaryota</taxon>
        <taxon>Metazoa</taxon>
        <taxon>Spiralia</taxon>
        <taxon>Lophotrochozoa</taxon>
        <taxon>Annelida</taxon>
        <taxon>Polychaeta</taxon>
        <taxon>Sedentaria</taxon>
        <taxon>Canalipalpata</taxon>
        <taxon>Sabellida</taxon>
        <taxon>Oweniida</taxon>
        <taxon>Oweniidae</taxon>
        <taxon>Owenia</taxon>
    </lineage>
</organism>
<keyword evidence="2" id="KW-1185">Reference proteome</keyword>
<dbReference type="PANTHER" id="PTHR20933">
    <property type="entry name" value="F-BOX ONLY PROTEIN 33"/>
    <property type="match status" value="1"/>
</dbReference>
<dbReference type="AlphaFoldDB" id="A0A8J1TXX1"/>
<evidence type="ECO:0000313" key="2">
    <source>
        <dbReference type="Proteomes" id="UP000749559"/>
    </source>
</evidence>
<evidence type="ECO:0000313" key="1">
    <source>
        <dbReference type="EMBL" id="CAH1796780.1"/>
    </source>
</evidence>
<dbReference type="InterPro" id="IPR032675">
    <property type="entry name" value="LRR_dom_sf"/>
</dbReference>
<proteinExistence type="predicted"/>
<dbReference type="SMART" id="SM00256">
    <property type="entry name" value="FBOX"/>
    <property type="match status" value="1"/>
</dbReference>
<dbReference type="InterPro" id="IPR001810">
    <property type="entry name" value="F-box_dom"/>
</dbReference>
<comment type="caution">
    <text evidence="1">The sequence shown here is derived from an EMBL/GenBank/DDBJ whole genome shotgun (WGS) entry which is preliminary data.</text>
</comment>
<dbReference type="PANTHER" id="PTHR20933:SF3">
    <property type="entry name" value="F-BOX ONLY PROTEIN 33"/>
    <property type="match status" value="1"/>
</dbReference>
<dbReference type="PROSITE" id="PS50181">
    <property type="entry name" value="FBOX"/>
    <property type="match status" value="1"/>
</dbReference>
<reference evidence="1" key="1">
    <citation type="submission" date="2022-03" db="EMBL/GenBank/DDBJ databases">
        <authorList>
            <person name="Martin C."/>
        </authorList>
    </citation>
    <scope>NUCLEOTIDE SEQUENCE</scope>
</reference>
<dbReference type="SUPFAM" id="SSF81383">
    <property type="entry name" value="F-box domain"/>
    <property type="match status" value="1"/>
</dbReference>
<dbReference type="EMBL" id="CAIIXF020000010">
    <property type="protein sequence ID" value="CAH1796780.1"/>
    <property type="molecule type" value="Genomic_DNA"/>
</dbReference>
<dbReference type="GO" id="GO:0031398">
    <property type="term" value="P:positive regulation of protein ubiquitination"/>
    <property type="evidence" value="ECO:0007669"/>
    <property type="project" value="TreeGrafter"/>
</dbReference>
<dbReference type="InterPro" id="IPR036047">
    <property type="entry name" value="F-box-like_dom_sf"/>
</dbReference>